<feature type="coiled-coil region" evidence="2">
    <location>
        <begin position="7"/>
        <end position="68"/>
    </location>
</feature>
<evidence type="ECO:0000259" key="3">
    <source>
        <dbReference type="Pfam" id="PF05065"/>
    </source>
</evidence>
<dbReference type="NCBIfam" id="TIGR01554">
    <property type="entry name" value="major_cap_HK97"/>
    <property type="match status" value="1"/>
</dbReference>
<comment type="subcellular location">
    <subcellularLocation>
        <location evidence="1">Virion</location>
    </subcellularLocation>
</comment>
<dbReference type="eggNOG" id="ENOG5033T02">
    <property type="taxonomic scope" value="Bacteria"/>
</dbReference>
<dbReference type="InterPro" id="IPR054612">
    <property type="entry name" value="Phage_capsid-like_C"/>
</dbReference>
<dbReference type="InterPro" id="IPR024455">
    <property type="entry name" value="Phage_capsid"/>
</dbReference>
<keyword evidence="5" id="KW-1185">Reference proteome</keyword>
<dbReference type="EMBL" id="AE016822">
    <property type="protein sequence ID" value="AAT90041.1"/>
    <property type="molecule type" value="Genomic_DNA"/>
</dbReference>
<reference evidence="4 5" key="1">
    <citation type="journal article" date="2004" name="Mol. Plant Microbe Interact.">
        <title>The genome sequence of the Gram-positive sugarcane pathogen Leifsonia xyli subsp. xyli.</title>
        <authorList>
            <person name="Monteiro-Vitorello C.B."/>
            <person name="Camargo L.E.A."/>
            <person name="Van Sluys M.A."/>
            <person name="Kitajima J.P."/>
            <person name="Truffi D."/>
            <person name="do Amaral A.M."/>
            <person name="Harakava R."/>
            <person name="de Oliveira J.C.F."/>
            <person name="Wood D."/>
            <person name="de Oliveira M.C."/>
            <person name="Miyaki C.Y."/>
            <person name="Takita M.A."/>
            <person name="da Silva A.C.R."/>
            <person name="Furlan L.R."/>
            <person name="Carraro D.M."/>
            <person name="Camarotte G."/>
            <person name="Almeida N.F. Jr."/>
            <person name="Carrer H."/>
            <person name="Coutinho L.L."/>
            <person name="El-Dorry H.A."/>
            <person name="Ferro M.I.T."/>
            <person name="Gagliardi P.R."/>
            <person name="Giglioti E."/>
            <person name="Goldman M.H.S."/>
            <person name="Goldman G.H."/>
            <person name="Kimura E.T."/>
            <person name="Ferro E.S."/>
            <person name="Kuramae E.E."/>
            <person name="Lemos E.G.M."/>
            <person name="Lemos M.V.F."/>
            <person name="Mauro S.M.Z."/>
            <person name="Machado M.A."/>
            <person name="Marino C.L."/>
            <person name="Menck C.F."/>
            <person name="Nunes L.R."/>
            <person name="Oliveira R.C."/>
            <person name="Pereira G.G."/>
            <person name="Siqueira W."/>
            <person name="de Souza A.A."/>
            <person name="Tsai S.M."/>
            <person name="Zanca A.S."/>
            <person name="Simpson A.J.G."/>
            <person name="Brumbley S.M."/>
            <person name="Setubal J.C."/>
        </authorList>
    </citation>
    <scope>NUCLEOTIDE SEQUENCE [LARGE SCALE GENOMIC DNA]</scope>
    <source>
        <strain evidence="4 5">CTCB07</strain>
    </source>
</reference>
<keyword evidence="2" id="KW-0175">Coiled coil</keyword>
<protein>
    <submittedName>
        <fullName evidence="4">Phage-related major capsid protein</fullName>
    </submittedName>
</protein>
<sequence>MTMSALIAQLEERRASLIQERDGILDSATAETFTPEVEARVGEHNTEINTLEERVGELRAQAEREDRARHLAPVVVGGEPNPVYRRDDTGVSFFRDIFNAQTRGDVQARERLAASQESRALSTSAGAGGQFAPPEWLIEDFVAFARPGRVYADGVQHDELPSGVSSINLPTVNTGAAVAVQATQNTAVASTDLTTSSVSSGITTIAGQQVVSLQLLQQSGIPFDRVVLGDLARAYASGLDVQTLTGSGASGQLQGVIGLPGVNVITYTQASPAFAGAGQFYSQIIQAINAVNTNRFLPATEIYMHPRRWAWVLNALDAQNRPLVVPDGPAFNQPAVQGGVTAQGYAGTLAGLPVKVDPNIPTNLGSGTNQDAVIVQRSDDLWLFESALQSASFDATYANQASILFRVLGYSAFIPNRYPKSIAVITGTGLVTPTF</sequence>
<dbReference type="KEGG" id="lxx:Lxx24060"/>
<dbReference type="HOGENOM" id="CLU_629763_0_0_11"/>
<evidence type="ECO:0000313" key="5">
    <source>
        <dbReference type="Proteomes" id="UP000001306"/>
    </source>
</evidence>
<evidence type="ECO:0000313" key="4">
    <source>
        <dbReference type="EMBL" id="AAT90041.1"/>
    </source>
</evidence>
<dbReference type="Gene3D" id="3.30.2400.10">
    <property type="entry name" value="Major capsid protein gp5"/>
    <property type="match status" value="1"/>
</dbReference>
<organism evidence="4 5">
    <name type="scientific">Leifsonia xyli subsp. xyli (strain CTCB07)</name>
    <dbReference type="NCBI Taxonomy" id="281090"/>
    <lineage>
        <taxon>Bacteria</taxon>
        <taxon>Bacillati</taxon>
        <taxon>Actinomycetota</taxon>
        <taxon>Actinomycetes</taxon>
        <taxon>Micrococcales</taxon>
        <taxon>Microbacteriaceae</taxon>
        <taxon>Leifsonia</taxon>
    </lineage>
</organism>
<feature type="domain" description="Phage capsid-like C-terminal" evidence="3">
    <location>
        <begin position="162"/>
        <end position="386"/>
    </location>
</feature>
<dbReference type="SUPFAM" id="SSF56563">
    <property type="entry name" value="Major capsid protein gp5"/>
    <property type="match status" value="1"/>
</dbReference>
<dbReference type="Proteomes" id="UP000001306">
    <property type="component" value="Chromosome"/>
</dbReference>
<gene>
    <name evidence="4" type="ordered locus">Lxx24060</name>
</gene>
<evidence type="ECO:0000256" key="1">
    <source>
        <dbReference type="ARBA" id="ARBA00004328"/>
    </source>
</evidence>
<evidence type="ECO:0000256" key="2">
    <source>
        <dbReference type="SAM" id="Coils"/>
    </source>
</evidence>
<name>Q6AC51_LEIXX</name>
<dbReference type="AlphaFoldDB" id="Q6AC51"/>
<dbReference type="STRING" id="281090.Lxx24060"/>
<accession>Q6AC51</accession>
<proteinExistence type="predicted"/>
<dbReference type="Pfam" id="PF05065">
    <property type="entry name" value="Phage_capsid"/>
    <property type="match status" value="1"/>
</dbReference>